<keyword evidence="1" id="KW-0479">Metal-binding</keyword>
<dbReference type="GO" id="GO:0005525">
    <property type="term" value="F:GTP binding"/>
    <property type="evidence" value="ECO:0007669"/>
    <property type="project" value="UniProtKB-KW"/>
</dbReference>
<feature type="domain" description="EngB-type G" evidence="5">
    <location>
        <begin position="146"/>
        <end position="371"/>
    </location>
</feature>
<protein>
    <submittedName>
        <fullName evidence="6">p-loop containing nucleoside triphosphate hydrolase protein</fullName>
    </submittedName>
</protein>
<reference evidence="6 7" key="1">
    <citation type="journal article" date="2016" name="Proc. Natl. Acad. Sci. U.S.A.">
        <title>Comparative genomics of biotechnologically important yeasts.</title>
        <authorList>
            <person name="Riley R."/>
            <person name="Haridas S."/>
            <person name="Wolfe K.H."/>
            <person name="Lopes M.R."/>
            <person name="Hittinger C.T."/>
            <person name="Goeker M."/>
            <person name="Salamov A.A."/>
            <person name="Wisecaver J.H."/>
            <person name="Long T.M."/>
            <person name="Calvey C.H."/>
            <person name="Aerts A.L."/>
            <person name="Barry K.W."/>
            <person name="Choi C."/>
            <person name="Clum A."/>
            <person name="Coughlan A.Y."/>
            <person name="Deshpande S."/>
            <person name="Douglass A.P."/>
            <person name="Hanson S.J."/>
            <person name="Klenk H.-P."/>
            <person name="LaButti K.M."/>
            <person name="Lapidus A."/>
            <person name="Lindquist E.A."/>
            <person name="Lipzen A.M."/>
            <person name="Meier-Kolthoff J.P."/>
            <person name="Ohm R.A."/>
            <person name="Otillar R.P."/>
            <person name="Pangilinan J.L."/>
            <person name="Peng Y."/>
            <person name="Rokas A."/>
            <person name="Rosa C.A."/>
            <person name="Scheuner C."/>
            <person name="Sibirny A.A."/>
            <person name="Slot J.C."/>
            <person name="Stielow J.B."/>
            <person name="Sun H."/>
            <person name="Kurtzman C.P."/>
            <person name="Blackwell M."/>
            <person name="Grigoriev I.V."/>
            <person name="Jeffries T.W."/>
        </authorList>
    </citation>
    <scope>NUCLEOTIDE SEQUENCE [LARGE SCALE GENOMIC DNA]</scope>
    <source>
        <strain evidence="6 7">DSM 6958</strain>
    </source>
</reference>
<dbReference type="OrthoDB" id="391988at2759"/>
<dbReference type="Pfam" id="PF01926">
    <property type="entry name" value="MMR_HSR1"/>
    <property type="match status" value="1"/>
</dbReference>
<dbReference type="Proteomes" id="UP000095009">
    <property type="component" value="Unassembled WGS sequence"/>
</dbReference>
<evidence type="ECO:0000313" key="7">
    <source>
        <dbReference type="Proteomes" id="UP000095009"/>
    </source>
</evidence>
<gene>
    <name evidence="6" type="ORF">NADFUDRAFT_63323</name>
</gene>
<evidence type="ECO:0000259" key="5">
    <source>
        <dbReference type="PROSITE" id="PS51706"/>
    </source>
</evidence>
<dbReference type="InterPro" id="IPR030393">
    <property type="entry name" value="G_ENGB_dom"/>
</dbReference>
<dbReference type="AlphaFoldDB" id="A0A1E3PQV8"/>
<organism evidence="6 7">
    <name type="scientific">Nadsonia fulvescens var. elongata DSM 6958</name>
    <dbReference type="NCBI Taxonomy" id="857566"/>
    <lineage>
        <taxon>Eukaryota</taxon>
        <taxon>Fungi</taxon>
        <taxon>Dikarya</taxon>
        <taxon>Ascomycota</taxon>
        <taxon>Saccharomycotina</taxon>
        <taxon>Dipodascomycetes</taxon>
        <taxon>Dipodascales</taxon>
        <taxon>Dipodascales incertae sedis</taxon>
        <taxon>Nadsonia</taxon>
    </lineage>
</organism>
<keyword evidence="2" id="KW-0547">Nucleotide-binding</keyword>
<dbReference type="PANTHER" id="PTHR46498">
    <property type="entry name" value="GTP-BINDING PROTEIN 8"/>
    <property type="match status" value="1"/>
</dbReference>
<dbReference type="SUPFAM" id="SSF52540">
    <property type="entry name" value="P-loop containing nucleoside triphosphate hydrolases"/>
    <property type="match status" value="1"/>
</dbReference>
<dbReference type="GO" id="GO:0005739">
    <property type="term" value="C:mitochondrion"/>
    <property type="evidence" value="ECO:0007669"/>
    <property type="project" value="TreeGrafter"/>
</dbReference>
<evidence type="ECO:0000313" key="6">
    <source>
        <dbReference type="EMBL" id="ODQ67801.1"/>
    </source>
</evidence>
<evidence type="ECO:0000256" key="1">
    <source>
        <dbReference type="ARBA" id="ARBA00022723"/>
    </source>
</evidence>
<accession>A0A1E3PQV8</accession>
<proteinExistence type="predicted"/>
<keyword evidence="7" id="KW-1185">Reference proteome</keyword>
<dbReference type="InterPro" id="IPR027417">
    <property type="entry name" value="P-loop_NTPase"/>
</dbReference>
<keyword evidence="4" id="KW-0342">GTP-binding</keyword>
<evidence type="ECO:0000256" key="3">
    <source>
        <dbReference type="ARBA" id="ARBA00022842"/>
    </source>
</evidence>
<evidence type="ECO:0000256" key="2">
    <source>
        <dbReference type="ARBA" id="ARBA00022741"/>
    </source>
</evidence>
<dbReference type="GO" id="GO:0046872">
    <property type="term" value="F:metal ion binding"/>
    <property type="evidence" value="ECO:0007669"/>
    <property type="project" value="UniProtKB-KW"/>
</dbReference>
<name>A0A1E3PQV8_9ASCO</name>
<dbReference type="PROSITE" id="PS51706">
    <property type="entry name" value="G_ENGB"/>
    <property type="match status" value="1"/>
</dbReference>
<keyword evidence="3" id="KW-0460">Magnesium</keyword>
<evidence type="ECO:0000256" key="4">
    <source>
        <dbReference type="ARBA" id="ARBA00023134"/>
    </source>
</evidence>
<sequence>MFTKSLRKISFIPARCRLFSITHTLLKVKPLYPPPPGFPKRVQIGDLQVSKNPSIVLNESSRVSLGARAEYLPEVKNAELGYANKLFDADARRLWKVKTYSDIPGVTEGHHDGDEYNLDYDGSPELEKNNKNPKNRFGTGLGEPRATAEVAFLGRVNSGKSSLMSVLLREKILKLTKEDGNKFRQAKYNMKALDHEVNKNPGHTQEISLWSVGEKIQLVDLPGYGYNSTRDQGDMIMKYLTQRRELKRVFLLISVDAGIRKTDISIMEFLAEHGISWQPVLTKIDKIVKPNRKKMNSTPWPQERLGVLDSILEDYHQYFSKLASTPLRDGGNPALLEEVLMISNDKSFIKSASRFNGIANLKHAIARAVGVSLDDIKQQKNIKKELKRLTEMKD</sequence>
<keyword evidence="6" id="KW-0378">Hydrolase</keyword>
<dbReference type="InterPro" id="IPR052279">
    <property type="entry name" value="EngB_GTPase"/>
</dbReference>
<dbReference type="Gene3D" id="3.40.50.300">
    <property type="entry name" value="P-loop containing nucleotide triphosphate hydrolases"/>
    <property type="match status" value="1"/>
</dbReference>
<dbReference type="GO" id="GO:0016787">
    <property type="term" value="F:hydrolase activity"/>
    <property type="evidence" value="ECO:0007669"/>
    <property type="project" value="UniProtKB-KW"/>
</dbReference>
<dbReference type="EMBL" id="KV454406">
    <property type="protein sequence ID" value="ODQ67801.1"/>
    <property type="molecule type" value="Genomic_DNA"/>
</dbReference>
<dbReference type="InterPro" id="IPR006073">
    <property type="entry name" value="GTP-bd"/>
</dbReference>
<dbReference type="STRING" id="857566.A0A1E3PQV8"/>
<dbReference type="PANTHER" id="PTHR46498:SF1">
    <property type="entry name" value="GTP-BINDING PROTEIN 8"/>
    <property type="match status" value="1"/>
</dbReference>